<dbReference type="EMBL" id="BARU01011008">
    <property type="protein sequence ID" value="GAH40053.1"/>
    <property type="molecule type" value="Genomic_DNA"/>
</dbReference>
<accession>X1H454</accession>
<name>X1H454_9ZZZZ</name>
<keyword evidence="1" id="KW-0472">Membrane</keyword>
<feature type="transmembrane region" description="Helical" evidence="1">
    <location>
        <begin position="151"/>
        <end position="169"/>
    </location>
</feature>
<gene>
    <name evidence="2" type="ORF">S03H2_20805</name>
</gene>
<reference evidence="2" key="1">
    <citation type="journal article" date="2014" name="Front. Microbiol.">
        <title>High frequency of phylogenetically diverse reductive dehalogenase-homologous genes in deep subseafloor sedimentary metagenomes.</title>
        <authorList>
            <person name="Kawai M."/>
            <person name="Futagami T."/>
            <person name="Toyoda A."/>
            <person name="Takaki Y."/>
            <person name="Nishi S."/>
            <person name="Hori S."/>
            <person name="Arai W."/>
            <person name="Tsubouchi T."/>
            <person name="Morono Y."/>
            <person name="Uchiyama I."/>
            <person name="Ito T."/>
            <person name="Fujiyama A."/>
            <person name="Inagaki F."/>
            <person name="Takami H."/>
        </authorList>
    </citation>
    <scope>NUCLEOTIDE SEQUENCE</scope>
    <source>
        <strain evidence="2">Expedition CK06-06</strain>
    </source>
</reference>
<keyword evidence="1" id="KW-1133">Transmembrane helix</keyword>
<comment type="caution">
    <text evidence="2">The sequence shown here is derived from an EMBL/GenBank/DDBJ whole genome shotgun (WGS) entry which is preliminary data.</text>
</comment>
<protein>
    <submittedName>
        <fullName evidence="2">Uncharacterized protein</fullName>
    </submittedName>
</protein>
<dbReference type="AlphaFoldDB" id="X1H454"/>
<organism evidence="2">
    <name type="scientific">marine sediment metagenome</name>
    <dbReference type="NCBI Taxonomy" id="412755"/>
    <lineage>
        <taxon>unclassified sequences</taxon>
        <taxon>metagenomes</taxon>
        <taxon>ecological metagenomes</taxon>
    </lineage>
</organism>
<sequence length="179" mass="20413">VEAGIPADYWFARTLDWIYKVTIREDMVLPQPAVVRVKFEVTTAVAMSREDGRLNLQSFLDTASAYYNLHVLHVCYDPFRGTVLLDIQLHQDEYIFETIDFAASLVSQCLGAAYVYWDNLCDFAWLEYFEATAVTAGYEVPIAYITEEPKFPVFVLAGLGMLGLALLVTHPWKQGDWKK</sequence>
<proteinExistence type="predicted"/>
<keyword evidence="1" id="KW-0812">Transmembrane</keyword>
<feature type="non-terminal residue" evidence="2">
    <location>
        <position position="1"/>
    </location>
</feature>
<evidence type="ECO:0000256" key="1">
    <source>
        <dbReference type="SAM" id="Phobius"/>
    </source>
</evidence>
<evidence type="ECO:0000313" key="2">
    <source>
        <dbReference type="EMBL" id="GAH40053.1"/>
    </source>
</evidence>